<dbReference type="InterPro" id="IPR001387">
    <property type="entry name" value="Cro/C1-type_HTH"/>
</dbReference>
<name>A0ABP4GMB5_9ACTN</name>
<reference evidence="4" key="1">
    <citation type="journal article" date="2019" name="Int. J. Syst. Evol. Microbiol.">
        <title>The Global Catalogue of Microorganisms (GCM) 10K type strain sequencing project: providing services to taxonomists for standard genome sequencing and annotation.</title>
        <authorList>
            <consortium name="The Broad Institute Genomics Platform"/>
            <consortium name="The Broad Institute Genome Sequencing Center for Infectious Disease"/>
            <person name="Wu L."/>
            <person name="Ma J."/>
        </authorList>
    </citation>
    <scope>NUCLEOTIDE SEQUENCE [LARGE SCALE GENOMIC DNA]</scope>
    <source>
        <strain evidence="4">JCM 13004</strain>
    </source>
</reference>
<feature type="domain" description="HTH cro/C1-type" evidence="2">
    <location>
        <begin position="36"/>
        <end position="92"/>
    </location>
</feature>
<organism evidence="3 4">
    <name type="scientific">Kitasatospora nipponensis</name>
    <dbReference type="NCBI Taxonomy" id="258049"/>
    <lineage>
        <taxon>Bacteria</taxon>
        <taxon>Bacillati</taxon>
        <taxon>Actinomycetota</taxon>
        <taxon>Actinomycetes</taxon>
        <taxon>Kitasatosporales</taxon>
        <taxon>Streptomycetaceae</taxon>
        <taxon>Kitasatospora</taxon>
    </lineage>
</organism>
<evidence type="ECO:0000256" key="1">
    <source>
        <dbReference type="SAM" id="MobiDB-lite"/>
    </source>
</evidence>
<evidence type="ECO:0000313" key="4">
    <source>
        <dbReference type="Proteomes" id="UP001500037"/>
    </source>
</evidence>
<keyword evidence="4" id="KW-1185">Reference proteome</keyword>
<dbReference type="PROSITE" id="PS50943">
    <property type="entry name" value="HTH_CROC1"/>
    <property type="match status" value="1"/>
</dbReference>
<dbReference type="Pfam" id="PF13560">
    <property type="entry name" value="HTH_31"/>
    <property type="match status" value="1"/>
</dbReference>
<dbReference type="CDD" id="cd00093">
    <property type="entry name" value="HTH_XRE"/>
    <property type="match status" value="1"/>
</dbReference>
<dbReference type="InterPro" id="IPR010982">
    <property type="entry name" value="Lambda_DNA-bd_dom_sf"/>
</dbReference>
<dbReference type="Proteomes" id="UP001500037">
    <property type="component" value="Unassembled WGS sequence"/>
</dbReference>
<protein>
    <submittedName>
        <fullName evidence="3">Helix-turn-helix transcriptional regulator</fullName>
    </submittedName>
</protein>
<sequence length="295" mass="32597">MTDPLDHFAGSGATVAGRKNELDPSDSPGSLFGGMLRMYRELRGLSQPQLAAQIPCDDSLISRVESGTRAPKDDFAQRCDEILRTDGALAYLMPFVKKRLAQAFREGFLEYVEEEAKAIELRNFEAMCLPGLLQTPAYVRALLGSGANKLDDAPDTTEEAIAVRLERQQILTSETPTFAFFVLDESSLLRPVGGREVMRGQLDHLLAVAELPNVALQVAPMSMGENLQLWQSLHLLVLPDHSLIGYSESVHQGTLVRDQTKSGRWGRRYALLQIAALPQAASMDLIRKARQDLYS</sequence>
<dbReference type="EMBL" id="BAAALF010000025">
    <property type="protein sequence ID" value="GAA1229786.1"/>
    <property type="molecule type" value="Genomic_DNA"/>
</dbReference>
<accession>A0ABP4GMB5</accession>
<proteinExistence type="predicted"/>
<evidence type="ECO:0000313" key="3">
    <source>
        <dbReference type="EMBL" id="GAA1229786.1"/>
    </source>
</evidence>
<evidence type="ECO:0000259" key="2">
    <source>
        <dbReference type="PROSITE" id="PS50943"/>
    </source>
</evidence>
<dbReference type="Gene3D" id="1.10.260.40">
    <property type="entry name" value="lambda repressor-like DNA-binding domains"/>
    <property type="match status" value="1"/>
</dbReference>
<dbReference type="SUPFAM" id="SSF47413">
    <property type="entry name" value="lambda repressor-like DNA-binding domains"/>
    <property type="match status" value="1"/>
</dbReference>
<dbReference type="Pfam" id="PF19054">
    <property type="entry name" value="DUF5753"/>
    <property type="match status" value="1"/>
</dbReference>
<comment type="caution">
    <text evidence="3">The sequence shown here is derived from an EMBL/GenBank/DDBJ whole genome shotgun (WGS) entry which is preliminary data.</text>
</comment>
<dbReference type="InterPro" id="IPR043917">
    <property type="entry name" value="DUF5753"/>
</dbReference>
<gene>
    <name evidence="3" type="ORF">GCM10009665_20270</name>
</gene>
<feature type="region of interest" description="Disordered" evidence="1">
    <location>
        <begin position="1"/>
        <end position="29"/>
    </location>
</feature>
<dbReference type="SMART" id="SM00530">
    <property type="entry name" value="HTH_XRE"/>
    <property type="match status" value="1"/>
</dbReference>